<keyword evidence="1" id="KW-1133">Transmembrane helix</keyword>
<gene>
    <name evidence="2" type="ORF">HNR53_003893</name>
</gene>
<sequence length="160" mass="18213">MIARWLLVNILTVIAIVLWSLYRGYDSLYILLGKMAAQTAFVLFLINVNMYFVFLLIRKSKVRNVKVRLAKISKTMMKYHIPLAITASLLIVIHGAMMVNAHSSELGNVKILAGALSLSLLAVLLYSGLLRHRKATGKRRKFHYTMAFIFFGFVILHIFL</sequence>
<reference evidence="2 3" key="1">
    <citation type="submission" date="2020-08" db="EMBL/GenBank/DDBJ databases">
        <title>Genomic Encyclopedia of Type Strains, Phase IV (KMG-IV): sequencing the most valuable type-strain genomes for metagenomic binning, comparative biology and taxonomic classification.</title>
        <authorList>
            <person name="Goeker M."/>
        </authorList>
    </citation>
    <scope>NUCLEOTIDE SEQUENCE [LARGE SCALE GENOMIC DNA]</scope>
    <source>
        <strain evidence="2 3">DSM 5391</strain>
    </source>
</reference>
<organism evidence="2 3">
    <name type="scientific">Bacillus benzoevorans</name>
    <dbReference type="NCBI Taxonomy" id="1456"/>
    <lineage>
        <taxon>Bacteria</taxon>
        <taxon>Bacillati</taxon>
        <taxon>Bacillota</taxon>
        <taxon>Bacilli</taxon>
        <taxon>Bacillales</taxon>
        <taxon>Bacillaceae</taxon>
        <taxon>Bacillus</taxon>
    </lineage>
</organism>
<evidence type="ECO:0000313" key="3">
    <source>
        <dbReference type="Proteomes" id="UP000531594"/>
    </source>
</evidence>
<dbReference type="RefSeq" id="WP_184528956.1">
    <property type="nucleotide sequence ID" value="NZ_JACHGK010000018.1"/>
</dbReference>
<dbReference type="EMBL" id="JACHGK010000018">
    <property type="protein sequence ID" value="MBB6447214.1"/>
    <property type="molecule type" value="Genomic_DNA"/>
</dbReference>
<dbReference type="AlphaFoldDB" id="A0A7X0HUN2"/>
<evidence type="ECO:0000313" key="2">
    <source>
        <dbReference type="EMBL" id="MBB6447214.1"/>
    </source>
</evidence>
<feature type="transmembrane region" description="Helical" evidence="1">
    <location>
        <begin position="142"/>
        <end position="159"/>
    </location>
</feature>
<keyword evidence="1" id="KW-0472">Membrane</keyword>
<proteinExistence type="predicted"/>
<dbReference type="Proteomes" id="UP000531594">
    <property type="component" value="Unassembled WGS sequence"/>
</dbReference>
<feature type="transmembrane region" description="Helical" evidence="1">
    <location>
        <begin position="7"/>
        <end position="25"/>
    </location>
</feature>
<comment type="caution">
    <text evidence="2">The sequence shown here is derived from an EMBL/GenBank/DDBJ whole genome shotgun (WGS) entry which is preliminary data.</text>
</comment>
<feature type="transmembrane region" description="Helical" evidence="1">
    <location>
        <begin position="37"/>
        <end position="58"/>
    </location>
</feature>
<accession>A0A7X0HUN2</accession>
<keyword evidence="3" id="KW-1185">Reference proteome</keyword>
<name>A0A7X0HUN2_9BACI</name>
<feature type="transmembrane region" description="Helical" evidence="1">
    <location>
        <begin position="79"/>
        <end position="99"/>
    </location>
</feature>
<keyword evidence="1" id="KW-0812">Transmembrane</keyword>
<feature type="transmembrane region" description="Helical" evidence="1">
    <location>
        <begin position="111"/>
        <end position="130"/>
    </location>
</feature>
<evidence type="ECO:0000256" key="1">
    <source>
        <dbReference type="SAM" id="Phobius"/>
    </source>
</evidence>
<protein>
    <submittedName>
        <fullName evidence="2">Uncharacterized protein</fullName>
    </submittedName>
</protein>